<keyword evidence="5" id="KW-0325">Glycoprotein</keyword>
<keyword evidence="6" id="KW-0732">Signal</keyword>
<dbReference type="CDD" id="cd05476">
    <property type="entry name" value="pepsin_A_like_plant"/>
    <property type="match status" value="1"/>
</dbReference>
<dbReference type="GO" id="GO:0006508">
    <property type="term" value="P:proteolysis"/>
    <property type="evidence" value="ECO:0007669"/>
    <property type="project" value="UniProtKB-KW"/>
</dbReference>
<gene>
    <name evidence="8" type="ORF">DCAF_LOCUS14198</name>
</gene>
<dbReference type="Pfam" id="PF14543">
    <property type="entry name" value="TAXi_N"/>
    <property type="match status" value="1"/>
</dbReference>
<keyword evidence="4" id="KW-0378">Hydrolase</keyword>
<dbReference type="PANTHER" id="PTHR47967">
    <property type="entry name" value="OS07G0603500 PROTEIN-RELATED"/>
    <property type="match status" value="1"/>
</dbReference>
<evidence type="ECO:0000256" key="6">
    <source>
        <dbReference type="SAM" id="SignalP"/>
    </source>
</evidence>
<accession>A0AAV1RUL3</accession>
<dbReference type="PANTHER" id="PTHR47967:SF14">
    <property type="entry name" value="EUKARYOTIC ASPARTYL PROTEASE FAMILY PROTEIN"/>
    <property type="match status" value="1"/>
</dbReference>
<dbReference type="EMBL" id="CAWUPB010001157">
    <property type="protein sequence ID" value="CAK7339148.1"/>
    <property type="molecule type" value="Genomic_DNA"/>
</dbReference>
<comment type="similarity">
    <text evidence="1">Belongs to the peptidase A1 family.</text>
</comment>
<proteinExistence type="inferred from homology"/>
<evidence type="ECO:0000256" key="4">
    <source>
        <dbReference type="ARBA" id="ARBA00022801"/>
    </source>
</evidence>
<dbReference type="AlphaFoldDB" id="A0AAV1RUL3"/>
<dbReference type="InterPro" id="IPR021109">
    <property type="entry name" value="Peptidase_aspartic_dom_sf"/>
</dbReference>
<evidence type="ECO:0000259" key="7">
    <source>
        <dbReference type="PROSITE" id="PS51767"/>
    </source>
</evidence>
<evidence type="ECO:0000313" key="8">
    <source>
        <dbReference type="EMBL" id="CAK7339148.1"/>
    </source>
</evidence>
<feature type="signal peptide" evidence="6">
    <location>
        <begin position="1"/>
        <end position="22"/>
    </location>
</feature>
<evidence type="ECO:0000256" key="5">
    <source>
        <dbReference type="ARBA" id="ARBA00023180"/>
    </source>
</evidence>
<name>A0AAV1RUL3_9ROSI</name>
<dbReference type="PROSITE" id="PS51767">
    <property type="entry name" value="PEPTIDASE_A1"/>
    <property type="match status" value="1"/>
</dbReference>
<dbReference type="GO" id="GO:0004190">
    <property type="term" value="F:aspartic-type endopeptidase activity"/>
    <property type="evidence" value="ECO:0007669"/>
    <property type="project" value="UniProtKB-KW"/>
</dbReference>
<protein>
    <recommendedName>
        <fullName evidence="7">Peptidase A1 domain-containing protein</fullName>
    </recommendedName>
</protein>
<dbReference type="Pfam" id="PF14541">
    <property type="entry name" value="TAXi_C"/>
    <property type="match status" value="1"/>
</dbReference>
<dbReference type="InterPro" id="IPR034161">
    <property type="entry name" value="Pepsin-like_plant"/>
</dbReference>
<organism evidence="8 9">
    <name type="scientific">Dovyalis caffra</name>
    <dbReference type="NCBI Taxonomy" id="77055"/>
    <lineage>
        <taxon>Eukaryota</taxon>
        <taxon>Viridiplantae</taxon>
        <taxon>Streptophyta</taxon>
        <taxon>Embryophyta</taxon>
        <taxon>Tracheophyta</taxon>
        <taxon>Spermatophyta</taxon>
        <taxon>Magnoliopsida</taxon>
        <taxon>eudicotyledons</taxon>
        <taxon>Gunneridae</taxon>
        <taxon>Pentapetalae</taxon>
        <taxon>rosids</taxon>
        <taxon>fabids</taxon>
        <taxon>Malpighiales</taxon>
        <taxon>Salicaceae</taxon>
        <taxon>Flacourtieae</taxon>
        <taxon>Dovyalis</taxon>
    </lineage>
</organism>
<evidence type="ECO:0000313" key="9">
    <source>
        <dbReference type="Proteomes" id="UP001314170"/>
    </source>
</evidence>
<keyword evidence="3" id="KW-0064">Aspartyl protease</keyword>
<sequence length="434" mass="48571">MTPTSFFAFLLLLTALATSTSSIPSKSQRFITNLIHSDSVLSPFYNPNDTIEDRAKRSLTSSYLRSAHFQYRTNDQLEGPSTDLYPSSAGFLVKIPMGQPPIPQYLLIDSGSPLAWVECAMCQNCEKSHGPVYDHRMSSTYVQSKCPCYRPKSFCNWHEHSCEFGMSYGDGTTVLGYMGTERVIIESLQGPNSSWDIPLGCVFSIPVKVGLHYQGILGLADHTLSITNQIRRFSYCVGNLGDPLYGSNFFILDGDKYNKSFSSSTPYTLNDDGAYQVKLDGVSIGDRKINIDPNVFGKQFIIDSGTPYTMLPPAAYYAIREAVSSLSFWGLFRKVKYTGNLSWKLCYSGKLTNSFFQKSMPTVTFHFAEGADLVVDPTGTFYQAKANEICLGMVPVEGAFIIGIMVQQFHNVVYELEEKRIYFDPMDCSWLIYN</sequence>
<keyword evidence="2" id="KW-0645">Protease</keyword>
<reference evidence="8 9" key="1">
    <citation type="submission" date="2024-01" db="EMBL/GenBank/DDBJ databases">
        <authorList>
            <person name="Waweru B."/>
        </authorList>
    </citation>
    <scope>NUCLEOTIDE SEQUENCE [LARGE SCALE GENOMIC DNA]</scope>
</reference>
<evidence type="ECO:0000256" key="1">
    <source>
        <dbReference type="ARBA" id="ARBA00007447"/>
    </source>
</evidence>
<dbReference type="Gene3D" id="2.40.70.10">
    <property type="entry name" value="Acid Proteases"/>
    <property type="match status" value="2"/>
</dbReference>
<evidence type="ECO:0000256" key="3">
    <source>
        <dbReference type="ARBA" id="ARBA00022750"/>
    </source>
</evidence>
<feature type="chain" id="PRO_5043875221" description="Peptidase A1 domain-containing protein" evidence="6">
    <location>
        <begin position="23"/>
        <end position="434"/>
    </location>
</feature>
<keyword evidence="9" id="KW-1185">Reference proteome</keyword>
<evidence type="ECO:0000256" key="2">
    <source>
        <dbReference type="ARBA" id="ARBA00022670"/>
    </source>
</evidence>
<dbReference type="InterPro" id="IPR032861">
    <property type="entry name" value="TAXi_N"/>
</dbReference>
<comment type="caution">
    <text evidence="8">The sequence shown here is derived from an EMBL/GenBank/DDBJ whole genome shotgun (WGS) entry which is preliminary data.</text>
</comment>
<dbReference type="SUPFAM" id="SSF50630">
    <property type="entry name" value="Acid proteases"/>
    <property type="match status" value="1"/>
</dbReference>
<dbReference type="GO" id="GO:0005576">
    <property type="term" value="C:extracellular region"/>
    <property type="evidence" value="ECO:0007669"/>
    <property type="project" value="TreeGrafter"/>
</dbReference>
<feature type="domain" description="Peptidase A1" evidence="7">
    <location>
        <begin position="91"/>
        <end position="424"/>
    </location>
</feature>
<dbReference type="InterPro" id="IPR033121">
    <property type="entry name" value="PEPTIDASE_A1"/>
</dbReference>
<dbReference type="InterPro" id="IPR051708">
    <property type="entry name" value="Plant_Aspart_Prot_A1"/>
</dbReference>
<dbReference type="Proteomes" id="UP001314170">
    <property type="component" value="Unassembled WGS sequence"/>
</dbReference>
<dbReference type="InterPro" id="IPR032799">
    <property type="entry name" value="TAXi_C"/>
</dbReference>